<evidence type="ECO:0000256" key="4">
    <source>
        <dbReference type="ARBA" id="ARBA00022691"/>
    </source>
</evidence>
<dbReference type="SFLD" id="SFLDF00273">
    <property type="entry name" value="(dimethylallyl)adenosine_tRNA"/>
    <property type="match status" value="1"/>
</dbReference>
<dbReference type="OrthoDB" id="9805215at2"/>
<evidence type="ECO:0000313" key="17">
    <source>
        <dbReference type="EMBL" id="VBB05998.1"/>
    </source>
</evidence>
<dbReference type="NCBIfam" id="TIGR01574">
    <property type="entry name" value="miaB-methiolase"/>
    <property type="match status" value="1"/>
</dbReference>
<sequence>MSIQEKNSGSTPVEAKNREYFTTITYGCQMNESDSEHIAGQLQSMGYQFTADIHVADIIIINTCCVRESAEKKIYGKIGELKKLKTAKPDLVIAISGCMAQKDKEALFKKAPHVDLVIGTHNIYQFVENIKQIKASKKKVLAVGEEGERPSPAVPAVRKGQVSAWVPIMHGCNNFCTYCIVPYVRGRERSRPLEDIVTEVTELGKAGFKEITLLGQNVNSYGKDTPTNADFADLLQAIDQIDSIERIRFMTSHPRDMNEKVIEVIKNGAKICEHVHLPVQSGSDTILARMNRGYTADHYRRLVEQIREKIPDVSITTDIIVGFPGETEQLFEETLAFLKMIRFDAAYTFLYSPRSGTPAAEMTEQVPPEIKKRRLQQLMQVQNEISLTINKQLEGRRMEVLVEGTSKNDVHKMTGRTRTNKIVIWDKTQEKIGQLVEVMVTGAQTWVLKGQIAN</sequence>
<proteinExistence type="inferred from homology"/>
<dbReference type="InterPro" id="IPR005839">
    <property type="entry name" value="Methylthiotransferase"/>
</dbReference>
<evidence type="ECO:0000256" key="10">
    <source>
        <dbReference type="ARBA" id="ARBA00068570"/>
    </source>
</evidence>
<comment type="cofactor">
    <cofactor evidence="13">
        <name>[4Fe-4S] cluster</name>
        <dbReference type="ChEBI" id="CHEBI:49883"/>
    </cofactor>
    <text evidence="13">Binds 2 [4Fe-4S] clusters. One cluster is coordinated with 3 cysteines and an exchangeable S-adenosyl-L-methionine.</text>
</comment>
<evidence type="ECO:0000256" key="3">
    <source>
        <dbReference type="ARBA" id="ARBA00022679"/>
    </source>
</evidence>
<dbReference type="PROSITE" id="PS51918">
    <property type="entry name" value="RADICAL_SAM"/>
    <property type="match status" value="1"/>
</dbReference>
<evidence type="ECO:0000256" key="13">
    <source>
        <dbReference type="HAMAP-Rule" id="MF_01864"/>
    </source>
</evidence>
<dbReference type="InterPro" id="IPR007197">
    <property type="entry name" value="rSAM"/>
</dbReference>
<evidence type="ECO:0000256" key="12">
    <source>
        <dbReference type="ARBA" id="ARBA00081141"/>
    </source>
</evidence>
<dbReference type="InterPro" id="IPR006463">
    <property type="entry name" value="MiaB_methiolase"/>
</dbReference>
<evidence type="ECO:0000256" key="5">
    <source>
        <dbReference type="ARBA" id="ARBA00022723"/>
    </source>
</evidence>
<evidence type="ECO:0000256" key="1">
    <source>
        <dbReference type="ARBA" id="ARBA00003234"/>
    </source>
</evidence>
<dbReference type="SFLD" id="SFLDG01061">
    <property type="entry name" value="methylthiotransferase"/>
    <property type="match status" value="1"/>
</dbReference>
<dbReference type="EMBL" id="UPPP01000061">
    <property type="protein sequence ID" value="VBB05998.1"/>
    <property type="molecule type" value="Genomic_DNA"/>
</dbReference>
<comment type="subcellular location">
    <subcellularLocation>
        <location evidence="13">Cytoplasm</location>
    </subcellularLocation>
</comment>
<dbReference type="InterPro" id="IPR038135">
    <property type="entry name" value="Methylthiotransferase_N_sf"/>
</dbReference>
<dbReference type="RefSeq" id="WP_122626964.1">
    <property type="nucleotide sequence ID" value="NZ_UPPP01000061.1"/>
</dbReference>
<keyword evidence="18" id="KW-1185">Reference proteome</keyword>
<dbReference type="GO" id="GO:0005829">
    <property type="term" value="C:cytosol"/>
    <property type="evidence" value="ECO:0007669"/>
    <property type="project" value="TreeGrafter"/>
</dbReference>
<gene>
    <name evidence="13" type="primary">miaB</name>
    <name evidence="17" type="ORF">LUCI_1209</name>
</gene>
<dbReference type="SUPFAM" id="SSF102114">
    <property type="entry name" value="Radical SAM enzymes"/>
    <property type="match status" value="1"/>
</dbReference>
<dbReference type="PROSITE" id="PS01278">
    <property type="entry name" value="MTTASE_RADICAL"/>
    <property type="match status" value="1"/>
</dbReference>
<keyword evidence="7 13" id="KW-0411">Iron-sulfur</keyword>
<dbReference type="InterPro" id="IPR006638">
    <property type="entry name" value="Elp3/MiaA/NifB-like_rSAM"/>
</dbReference>
<name>A0A498RA23_9FIRM</name>
<keyword evidence="6 13" id="KW-0408">Iron</keyword>
<dbReference type="EC" id="2.8.4.3" evidence="8 13"/>
<dbReference type="NCBIfam" id="TIGR01579">
    <property type="entry name" value="MiaB-like-C"/>
    <property type="match status" value="1"/>
</dbReference>
<dbReference type="InterPro" id="IPR020612">
    <property type="entry name" value="Methylthiotransferase_CS"/>
</dbReference>
<dbReference type="InterPro" id="IPR058240">
    <property type="entry name" value="rSAM_sf"/>
</dbReference>
<feature type="binding site" evidence="13">
    <location>
        <position position="64"/>
    </location>
    <ligand>
        <name>[4Fe-4S] cluster</name>
        <dbReference type="ChEBI" id="CHEBI:49883"/>
        <label>1</label>
    </ligand>
</feature>
<accession>A0A498RA23</accession>
<evidence type="ECO:0000259" key="15">
    <source>
        <dbReference type="PROSITE" id="PS51449"/>
    </source>
</evidence>
<dbReference type="InterPro" id="IPR006467">
    <property type="entry name" value="MiaB-like_bact"/>
</dbReference>
<reference evidence="17 18" key="1">
    <citation type="submission" date="2018-06" db="EMBL/GenBank/DDBJ databases">
        <authorList>
            <person name="Strepis N."/>
        </authorList>
    </citation>
    <scope>NUCLEOTIDE SEQUENCE [LARGE SCALE GENOMIC DNA]</scope>
    <source>
        <strain evidence="17">LUCI</strain>
    </source>
</reference>
<comment type="subunit">
    <text evidence="13">Monomer.</text>
</comment>
<evidence type="ECO:0000256" key="7">
    <source>
        <dbReference type="ARBA" id="ARBA00023014"/>
    </source>
</evidence>
<dbReference type="CDD" id="cd01335">
    <property type="entry name" value="Radical_SAM"/>
    <property type="match status" value="1"/>
</dbReference>
<dbReference type="InterPro" id="IPR023404">
    <property type="entry name" value="rSAM_horseshoe"/>
</dbReference>
<dbReference type="GO" id="GO:0051539">
    <property type="term" value="F:4 iron, 4 sulfur cluster binding"/>
    <property type="evidence" value="ECO:0007669"/>
    <property type="project" value="UniProtKB-UniRule"/>
</dbReference>
<dbReference type="SFLD" id="SFLDG01082">
    <property type="entry name" value="B12-binding_domain_containing"/>
    <property type="match status" value="1"/>
</dbReference>
<dbReference type="Gene3D" id="3.80.30.20">
    <property type="entry name" value="tm_1862 like domain"/>
    <property type="match status" value="1"/>
</dbReference>
<dbReference type="PANTHER" id="PTHR43020:SF2">
    <property type="entry name" value="MITOCHONDRIAL TRNA METHYLTHIOTRANSFERASE CDK5RAP1"/>
    <property type="match status" value="1"/>
</dbReference>
<feature type="binding site" evidence="13">
    <location>
        <position position="179"/>
    </location>
    <ligand>
        <name>[4Fe-4S] cluster</name>
        <dbReference type="ChEBI" id="CHEBI:49883"/>
        <label>2</label>
        <note>4Fe-4S-S-AdoMet</note>
    </ligand>
</feature>
<dbReference type="Gene3D" id="3.40.50.12160">
    <property type="entry name" value="Methylthiotransferase, N-terminal domain"/>
    <property type="match status" value="1"/>
</dbReference>
<dbReference type="SFLD" id="SFLDS00029">
    <property type="entry name" value="Radical_SAM"/>
    <property type="match status" value="1"/>
</dbReference>
<evidence type="ECO:0000259" key="14">
    <source>
        <dbReference type="PROSITE" id="PS50926"/>
    </source>
</evidence>
<dbReference type="Pfam" id="PF01938">
    <property type="entry name" value="TRAM"/>
    <property type="match status" value="1"/>
</dbReference>
<feature type="domain" description="TRAM" evidence="14">
    <location>
        <begin position="391"/>
        <end position="454"/>
    </location>
</feature>
<keyword evidence="13" id="KW-0963">Cytoplasm</keyword>
<keyword evidence="5 13" id="KW-0479">Metal-binding</keyword>
<dbReference type="GO" id="GO:0035597">
    <property type="term" value="F:tRNA-2-methylthio-N(6)-dimethylallyladenosine(37) synthase activity"/>
    <property type="evidence" value="ECO:0007669"/>
    <property type="project" value="UniProtKB-EC"/>
</dbReference>
<evidence type="ECO:0000259" key="16">
    <source>
        <dbReference type="PROSITE" id="PS51918"/>
    </source>
</evidence>
<feature type="binding site" evidence="13">
    <location>
        <position position="172"/>
    </location>
    <ligand>
        <name>[4Fe-4S] cluster</name>
        <dbReference type="ChEBI" id="CHEBI:49883"/>
        <label>2</label>
        <note>4Fe-4S-S-AdoMet</note>
    </ligand>
</feature>
<organism evidence="17 18">
    <name type="scientific">Lucifera butyrica</name>
    <dbReference type="NCBI Taxonomy" id="1351585"/>
    <lineage>
        <taxon>Bacteria</taxon>
        <taxon>Bacillati</taxon>
        <taxon>Bacillota</taxon>
        <taxon>Negativicutes</taxon>
        <taxon>Veillonellales</taxon>
        <taxon>Veillonellaceae</taxon>
        <taxon>Lucifera</taxon>
    </lineage>
</organism>
<feature type="binding site" evidence="13">
    <location>
        <position position="176"/>
    </location>
    <ligand>
        <name>[4Fe-4S] cluster</name>
        <dbReference type="ChEBI" id="CHEBI:49883"/>
        <label>2</label>
        <note>4Fe-4S-S-AdoMet</note>
    </ligand>
</feature>
<dbReference type="NCBIfam" id="TIGR00089">
    <property type="entry name" value="MiaB/RimO family radical SAM methylthiotransferase"/>
    <property type="match status" value="1"/>
</dbReference>
<feature type="domain" description="MTTase N-terminal" evidence="15">
    <location>
        <begin position="19"/>
        <end position="135"/>
    </location>
</feature>
<feature type="binding site" evidence="13">
    <location>
        <position position="98"/>
    </location>
    <ligand>
        <name>[4Fe-4S] cluster</name>
        <dbReference type="ChEBI" id="CHEBI:49883"/>
        <label>1</label>
    </ligand>
</feature>
<dbReference type="InterPro" id="IPR013848">
    <property type="entry name" value="Methylthiotransferase_N"/>
</dbReference>
<evidence type="ECO:0000256" key="6">
    <source>
        <dbReference type="ARBA" id="ARBA00023004"/>
    </source>
</evidence>
<dbReference type="PROSITE" id="PS50926">
    <property type="entry name" value="TRAM"/>
    <property type="match status" value="1"/>
</dbReference>
<protein>
    <recommendedName>
        <fullName evidence="10 13">tRNA-2-methylthio-N(6)-dimethylallyladenosine synthase</fullName>
        <ecNumber evidence="8 13">2.8.4.3</ecNumber>
    </recommendedName>
    <alternativeName>
        <fullName evidence="12 13">(Dimethylallyl)adenosine tRNA methylthiotransferase MiaB</fullName>
    </alternativeName>
    <alternativeName>
        <fullName evidence="11 13">tRNA-i(6)A37 methylthiotransferase</fullName>
    </alternativeName>
</protein>
<keyword evidence="13" id="KW-0819">tRNA processing</keyword>
<evidence type="ECO:0000313" key="18">
    <source>
        <dbReference type="Proteomes" id="UP000277811"/>
    </source>
</evidence>
<dbReference type="Pfam" id="PF00919">
    <property type="entry name" value="UPF0004"/>
    <property type="match status" value="1"/>
</dbReference>
<feature type="binding site" evidence="13">
    <location>
        <position position="28"/>
    </location>
    <ligand>
        <name>[4Fe-4S] cluster</name>
        <dbReference type="ChEBI" id="CHEBI:49883"/>
        <label>1</label>
    </ligand>
</feature>
<dbReference type="HAMAP" id="MF_01864">
    <property type="entry name" value="tRNA_metthiotr_MiaB"/>
    <property type="match status" value="1"/>
</dbReference>
<dbReference type="Pfam" id="PF04055">
    <property type="entry name" value="Radical_SAM"/>
    <property type="match status" value="1"/>
</dbReference>
<evidence type="ECO:0000256" key="8">
    <source>
        <dbReference type="ARBA" id="ARBA00033765"/>
    </source>
</evidence>
<dbReference type="PROSITE" id="PS51449">
    <property type="entry name" value="MTTASE_N"/>
    <property type="match status" value="1"/>
</dbReference>
<dbReference type="SMART" id="SM00729">
    <property type="entry name" value="Elp3"/>
    <property type="match status" value="1"/>
</dbReference>
<dbReference type="FunFam" id="3.80.30.20:FF:000001">
    <property type="entry name" value="tRNA-2-methylthio-N(6)-dimethylallyladenosine synthase 2"/>
    <property type="match status" value="1"/>
</dbReference>
<dbReference type="GO" id="GO:0046872">
    <property type="term" value="F:metal ion binding"/>
    <property type="evidence" value="ECO:0007669"/>
    <property type="project" value="UniProtKB-KW"/>
</dbReference>
<evidence type="ECO:0000256" key="11">
    <source>
        <dbReference type="ARBA" id="ARBA00080698"/>
    </source>
</evidence>
<evidence type="ECO:0000256" key="9">
    <source>
        <dbReference type="ARBA" id="ARBA00051425"/>
    </source>
</evidence>
<evidence type="ECO:0000256" key="2">
    <source>
        <dbReference type="ARBA" id="ARBA00022485"/>
    </source>
</evidence>
<comment type="catalytic activity">
    <reaction evidence="9 13">
        <text>N(6)-dimethylallyladenosine(37) in tRNA + (sulfur carrier)-SH + AH2 + 2 S-adenosyl-L-methionine = 2-methylsulfanyl-N(6)-dimethylallyladenosine(37) in tRNA + (sulfur carrier)-H + 5'-deoxyadenosine + L-methionine + A + S-adenosyl-L-homocysteine + 2 H(+)</text>
        <dbReference type="Rhea" id="RHEA:37067"/>
        <dbReference type="Rhea" id="RHEA-COMP:10375"/>
        <dbReference type="Rhea" id="RHEA-COMP:10376"/>
        <dbReference type="Rhea" id="RHEA-COMP:14737"/>
        <dbReference type="Rhea" id="RHEA-COMP:14739"/>
        <dbReference type="ChEBI" id="CHEBI:13193"/>
        <dbReference type="ChEBI" id="CHEBI:15378"/>
        <dbReference type="ChEBI" id="CHEBI:17319"/>
        <dbReference type="ChEBI" id="CHEBI:17499"/>
        <dbReference type="ChEBI" id="CHEBI:29917"/>
        <dbReference type="ChEBI" id="CHEBI:57844"/>
        <dbReference type="ChEBI" id="CHEBI:57856"/>
        <dbReference type="ChEBI" id="CHEBI:59789"/>
        <dbReference type="ChEBI" id="CHEBI:64428"/>
        <dbReference type="ChEBI" id="CHEBI:74415"/>
        <dbReference type="ChEBI" id="CHEBI:74417"/>
        <dbReference type="EC" id="2.8.4.3"/>
    </reaction>
</comment>
<dbReference type="InterPro" id="IPR002792">
    <property type="entry name" value="TRAM_dom"/>
</dbReference>
<keyword evidence="3 13" id="KW-0808">Transferase</keyword>
<dbReference type="Proteomes" id="UP000277811">
    <property type="component" value="Unassembled WGS sequence"/>
</dbReference>
<comment type="similarity">
    <text evidence="13">Belongs to the methylthiotransferase family. MiaB subfamily.</text>
</comment>
<dbReference type="AlphaFoldDB" id="A0A498RA23"/>
<feature type="domain" description="Radical SAM core" evidence="16">
    <location>
        <begin position="158"/>
        <end position="388"/>
    </location>
</feature>
<keyword evidence="4 13" id="KW-0949">S-adenosyl-L-methionine</keyword>
<keyword evidence="2 13" id="KW-0004">4Fe-4S</keyword>
<comment type="function">
    <text evidence="1 13">Catalyzes the methylthiolation of N6-(dimethylallyl)adenosine (i(6)A), leading to the formation of 2-methylthio-N6-(dimethylallyl)adenosine (ms(2)i(6)A) at position 37 in tRNAs that read codons beginning with uridine.</text>
</comment>
<dbReference type="PANTHER" id="PTHR43020">
    <property type="entry name" value="CDK5 REGULATORY SUBUNIT-ASSOCIATED PROTEIN 1"/>
    <property type="match status" value="1"/>
</dbReference>
<dbReference type="FunFam" id="3.40.50.12160:FF:000003">
    <property type="entry name" value="CDK5 regulatory subunit-associated protein 1"/>
    <property type="match status" value="1"/>
</dbReference>